<dbReference type="GO" id="GO:0005737">
    <property type="term" value="C:cytoplasm"/>
    <property type="evidence" value="ECO:0007669"/>
    <property type="project" value="TreeGrafter"/>
</dbReference>
<dbReference type="InterPro" id="IPR029052">
    <property type="entry name" value="Metallo-depent_PP-like"/>
</dbReference>
<comment type="caution">
    <text evidence="2">The sequence shown here is derived from an EMBL/GenBank/DDBJ whole genome shotgun (WGS) entry which is preliminary data.</text>
</comment>
<dbReference type="SUPFAM" id="SSF56300">
    <property type="entry name" value="Metallo-dependent phosphatases"/>
    <property type="match status" value="1"/>
</dbReference>
<reference evidence="2" key="1">
    <citation type="journal article" date="2014" name="Int. J. Syst. Evol. Microbiol.">
        <title>Complete genome sequence of Corynebacterium casei LMG S-19264T (=DSM 44701T), isolated from a smear-ripened cheese.</title>
        <authorList>
            <consortium name="US DOE Joint Genome Institute (JGI-PGF)"/>
            <person name="Walter F."/>
            <person name="Albersmeier A."/>
            <person name="Kalinowski J."/>
            <person name="Ruckert C."/>
        </authorList>
    </citation>
    <scope>NUCLEOTIDE SEQUENCE</scope>
    <source>
        <strain evidence="2">JCM 31311</strain>
    </source>
</reference>
<dbReference type="GO" id="GO:0016791">
    <property type="term" value="F:phosphatase activity"/>
    <property type="evidence" value="ECO:0007669"/>
    <property type="project" value="TreeGrafter"/>
</dbReference>
<dbReference type="InterPro" id="IPR006186">
    <property type="entry name" value="Ser/Thr-sp_prot-phosphatase"/>
</dbReference>
<feature type="domain" description="Calcineurin-like phosphoesterase" evidence="1">
    <location>
        <begin position="156"/>
        <end position="346"/>
    </location>
</feature>
<dbReference type="InterPro" id="IPR050126">
    <property type="entry name" value="Ap4A_hydrolase"/>
</dbReference>
<evidence type="ECO:0000259" key="1">
    <source>
        <dbReference type="Pfam" id="PF00149"/>
    </source>
</evidence>
<dbReference type="AlphaFoldDB" id="A0A918C3A9"/>
<keyword evidence="3" id="KW-1185">Reference proteome</keyword>
<reference evidence="2" key="2">
    <citation type="submission" date="2020-09" db="EMBL/GenBank/DDBJ databases">
        <authorList>
            <person name="Sun Q."/>
            <person name="Ohkuma M."/>
        </authorList>
    </citation>
    <scope>NUCLEOTIDE SEQUENCE</scope>
    <source>
        <strain evidence="2">JCM 31311</strain>
    </source>
</reference>
<dbReference type="PANTHER" id="PTHR42850:SF7">
    <property type="entry name" value="BIS(5'-NUCLEOSYL)-TETRAPHOSPHATASE PRPE [ASYMMETRICAL]"/>
    <property type="match status" value="1"/>
</dbReference>
<sequence>MPSSETFSSELEFPALCLVVLIGVSGAERASFAARHFLPAEVCASLEAAQERLSRGLLTVLDAPHLASSEREAAIRLAHAQDVAAVAVVLDLPTPDDAAAREETAALRAGLGGFDSPALRVEGFAASFRLRSASELSALVVRRVPLKVDRRDLSGPFDLIGDVHGCLPELLELLAHLGYAVSTDLSVTPPEGRTAVFLGDLVDRGPDTPGVLRLVMGMVAAGHALCMCGNHDAKLRRALSGHQVKRTHGLEITFEQLSHAPPDFPDAVRGFLAGLPHHLVLDGGRLVAAHAGLPQAFQGRDSGRVRAFALYGDTGQALDEHGLPLRRDWAAEYHGAALVVYGHTPVLRPRWKNHSVNLDTGCVFGGALTALRYPELETCSVAARAVYREATRPFLTD</sequence>
<proteinExistence type="predicted"/>
<evidence type="ECO:0000313" key="2">
    <source>
        <dbReference type="EMBL" id="GGR01825.1"/>
    </source>
</evidence>
<dbReference type="InterPro" id="IPR004843">
    <property type="entry name" value="Calcineurin-like_PHP"/>
</dbReference>
<evidence type="ECO:0000313" key="3">
    <source>
        <dbReference type="Proteomes" id="UP000603865"/>
    </source>
</evidence>
<dbReference type="Proteomes" id="UP000603865">
    <property type="component" value="Unassembled WGS sequence"/>
</dbReference>
<dbReference type="Gene3D" id="3.40.50.300">
    <property type="entry name" value="P-loop containing nucleotide triphosphate hydrolases"/>
    <property type="match status" value="1"/>
</dbReference>
<gene>
    <name evidence="2" type="ORF">GCM10008957_13370</name>
</gene>
<dbReference type="InterPro" id="IPR027417">
    <property type="entry name" value="P-loop_NTPase"/>
</dbReference>
<dbReference type="PRINTS" id="PR00114">
    <property type="entry name" value="STPHPHTASE"/>
</dbReference>
<organism evidence="2 3">
    <name type="scientific">Deinococcus ruber</name>
    <dbReference type="NCBI Taxonomy" id="1848197"/>
    <lineage>
        <taxon>Bacteria</taxon>
        <taxon>Thermotogati</taxon>
        <taxon>Deinococcota</taxon>
        <taxon>Deinococci</taxon>
        <taxon>Deinococcales</taxon>
        <taxon>Deinococcaceae</taxon>
        <taxon>Deinococcus</taxon>
    </lineage>
</organism>
<dbReference type="Gene3D" id="3.60.21.10">
    <property type="match status" value="1"/>
</dbReference>
<accession>A0A918C3A9</accession>
<dbReference type="EMBL" id="BMQL01000005">
    <property type="protein sequence ID" value="GGR01825.1"/>
    <property type="molecule type" value="Genomic_DNA"/>
</dbReference>
<dbReference type="RefSeq" id="WP_189088762.1">
    <property type="nucleotide sequence ID" value="NZ_BMQL01000005.1"/>
</dbReference>
<protein>
    <submittedName>
        <fullName evidence="2">Serine/threonine phosphatase</fullName>
    </submittedName>
</protein>
<dbReference type="PANTHER" id="PTHR42850">
    <property type="entry name" value="METALLOPHOSPHOESTERASE"/>
    <property type="match status" value="1"/>
</dbReference>
<name>A0A918C3A9_9DEIO</name>
<dbReference type="CDD" id="cd07423">
    <property type="entry name" value="MPP_Prp_like"/>
    <property type="match status" value="1"/>
</dbReference>
<dbReference type="Pfam" id="PF00149">
    <property type="entry name" value="Metallophos"/>
    <property type="match status" value="1"/>
</dbReference>
<dbReference type="InterPro" id="IPR041780">
    <property type="entry name" value="MPP_PrpE-like"/>
</dbReference>